<accession>A0A6A6RJZ7</accession>
<dbReference type="Proteomes" id="UP000799753">
    <property type="component" value="Unassembled WGS sequence"/>
</dbReference>
<dbReference type="EMBL" id="MU006808">
    <property type="protein sequence ID" value="KAF2635363.1"/>
    <property type="molecule type" value="Genomic_DNA"/>
</dbReference>
<evidence type="ECO:0000313" key="3">
    <source>
        <dbReference type="Proteomes" id="UP000799753"/>
    </source>
</evidence>
<protein>
    <submittedName>
        <fullName evidence="2">Uncharacterized protein</fullName>
    </submittedName>
</protein>
<dbReference type="AlphaFoldDB" id="A0A6A6RJZ7"/>
<evidence type="ECO:0000256" key="1">
    <source>
        <dbReference type="SAM" id="MobiDB-lite"/>
    </source>
</evidence>
<keyword evidence="3" id="KW-1185">Reference proteome</keyword>
<sequence>MVLGRRSRSGECSYPSQSGGGQTPRFPFETQVLGKAYLDLETWFSRAFQDSNGTTRYWRRVCADRSAAPPLRIRAVCSCRSIFVALLIPIRRFFARPAAVLCGPIVCRIVVYCAGRKAVPLRIQDDIGEDITMGTLACRDEHVVAGVAEISLALAPGGIRLCPTTRNAPADTTITLTTHSSPHIKLSKRRMHTVQAGHCALEITALAQWVPGGTRRTARQCNAAA</sequence>
<name>A0A6A6RJZ7_9PLEO</name>
<feature type="region of interest" description="Disordered" evidence="1">
    <location>
        <begin position="1"/>
        <end position="25"/>
    </location>
</feature>
<reference evidence="2" key="1">
    <citation type="journal article" date="2020" name="Stud. Mycol.">
        <title>101 Dothideomycetes genomes: a test case for predicting lifestyles and emergence of pathogens.</title>
        <authorList>
            <person name="Haridas S."/>
            <person name="Albert R."/>
            <person name="Binder M."/>
            <person name="Bloem J."/>
            <person name="Labutti K."/>
            <person name="Salamov A."/>
            <person name="Andreopoulos B."/>
            <person name="Baker S."/>
            <person name="Barry K."/>
            <person name="Bills G."/>
            <person name="Bluhm B."/>
            <person name="Cannon C."/>
            <person name="Castanera R."/>
            <person name="Culley D."/>
            <person name="Daum C."/>
            <person name="Ezra D."/>
            <person name="Gonzalez J."/>
            <person name="Henrissat B."/>
            <person name="Kuo A."/>
            <person name="Liang C."/>
            <person name="Lipzen A."/>
            <person name="Lutzoni F."/>
            <person name="Magnuson J."/>
            <person name="Mondo S."/>
            <person name="Nolan M."/>
            <person name="Ohm R."/>
            <person name="Pangilinan J."/>
            <person name="Park H.-J."/>
            <person name="Ramirez L."/>
            <person name="Alfaro M."/>
            <person name="Sun H."/>
            <person name="Tritt A."/>
            <person name="Yoshinaga Y."/>
            <person name="Zwiers L.-H."/>
            <person name="Turgeon B."/>
            <person name="Goodwin S."/>
            <person name="Spatafora J."/>
            <person name="Crous P."/>
            <person name="Grigoriev I."/>
        </authorList>
    </citation>
    <scope>NUCLEOTIDE SEQUENCE</scope>
    <source>
        <strain evidence="2">CBS 473.64</strain>
    </source>
</reference>
<gene>
    <name evidence="2" type="ORF">P280DRAFT_197032</name>
</gene>
<organism evidence="2 3">
    <name type="scientific">Massarina eburnea CBS 473.64</name>
    <dbReference type="NCBI Taxonomy" id="1395130"/>
    <lineage>
        <taxon>Eukaryota</taxon>
        <taxon>Fungi</taxon>
        <taxon>Dikarya</taxon>
        <taxon>Ascomycota</taxon>
        <taxon>Pezizomycotina</taxon>
        <taxon>Dothideomycetes</taxon>
        <taxon>Pleosporomycetidae</taxon>
        <taxon>Pleosporales</taxon>
        <taxon>Massarineae</taxon>
        <taxon>Massarinaceae</taxon>
        <taxon>Massarina</taxon>
    </lineage>
</organism>
<evidence type="ECO:0000313" key="2">
    <source>
        <dbReference type="EMBL" id="KAF2635363.1"/>
    </source>
</evidence>
<proteinExistence type="predicted"/>